<evidence type="ECO:0000256" key="4">
    <source>
        <dbReference type="ARBA" id="ARBA00023136"/>
    </source>
</evidence>
<sequence>MNALLPVPRQSEFRSRSNIKAALTAFLAIVSRDLLVTRREAISFLLQTLAQPLFFLFVFGKVLATTGAATPGFSLLLLPGIVAFTLFLTALQGTSVDLSRDLGFTREIEDRLLAPLPIALVAVEKIVLASLRGLLAGAIVFPLAYWILGSAYQVRTDQLAVLIGLMVLIALTGAALGLLLSVVTPIQQLPLIFALVLTPLTFTGCTFYPWASLDAIRWFQIITLFNPLTYAAEGMRYAMVPPLHGQALATLAPGIVLLVLGASFLLCLWFGIKLFQRRVIS</sequence>
<dbReference type="InterPro" id="IPR000412">
    <property type="entry name" value="ABC_2_transport"/>
</dbReference>
<evidence type="ECO:0000256" key="3">
    <source>
        <dbReference type="ARBA" id="ARBA00022989"/>
    </source>
</evidence>
<feature type="transmembrane region" description="Helical" evidence="5">
    <location>
        <begin position="41"/>
        <end position="60"/>
    </location>
</feature>
<keyword evidence="5" id="KW-0813">Transport</keyword>
<dbReference type="InterPro" id="IPR047817">
    <property type="entry name" value="ABC2_TM_bact-type"/>
</dbReference>
<feature type="transmembrane region" description="Helical" evidence="5">
    <location>
        <begin position="189"/>
        <end position="211"/>
    </location>
</feature>
<keyword evidence="2 5" id="KW-0812">Transmembrane</keyword>
<dbReference type="Pfam" id="PF01061">
    <property type="entry name" value="ABC2_membrane"/>
    <property type="match status" value="1"/>
</dbReference>
<feature type="transmembrane region" description="Helical" evidence="5">
    <location>
        <begin position="72"/>
        <end position="91"/>
    </location>
</feature>
<dbReference type="Proteomes" id="UP000597444">
    <property type="component" value="Unassembled WGS sequence"/>
</dbReference>
<dbReference type="PANTHER" id="PTHR43332">
    <property type="entry name" value="INNER MEMBRANE TRANSPORT PERMEASE YADH-RELATED"/>
    <property type="match status" value="1"/>
</dbReference>
<gene>
    <name evidence="7" type="ORF">KSF_071090</name>
</gene>
<keyword evidence="4 5" id="KW-0472">Membrane</keyword>
<comment type="subcellular location">
    <subcellularLocation>
        <location evidence="5">Cell membrane</location>
        <topology evidence="5">Multi-pass membrane protein</topology>
    </subcellularLocation>
    <subcellularLocation>
        <location evidence="1">Membrane</location>
        <topology evidence="1">Multi-pass membrane protein</topology>
    </subcellularLocation>
</comment>
<evidence type="ECO:0000313" key="7">
    <source>
        <dbReference type="EMBL" id="GHO97061.1"/>
    </source>
</evidence>
<keyword evidence="8" id="KW-1185">Reference proteome</keyword>
<evidence type="ECO:0000313" key="8">
    <source>
        <dbReference type="Proteomes" id="UP000597444"/>
    </source>
</evidence>
<organism evidence="7 8">
    <name type="scientific">Reticulibacter mediterranei</name>
    <dbReference type="NCBI Taxonomy" id="2778369"/>
    <lineage>
        <taxon>Bacteria</taxon>
        <taxon>Bacillati</taxon>
        <taxon>Chloroflexota</taxon>
        <taxon>Ktedonobacteria</taxon>
        <taxon>Ktedonobacterales</taxon>
        <taxon>Reticulibacteraceae</taxon>
        <taxon>Reticulibacter</taxon>
    </lineage>
</organism>
<keyword evidence="5" id="KW-1003">Cell membrane</keyword>
<dbReference type="GO" id="GO:0043190">
    <property type="term" value="C:ATP-binding cassette (ABC) transporter complex"/>
    <property type="evidence" value="ECO:0007669"/>
    <property type="project" value="InterPro"/>
</dbReference>
<accession>A0A8J3IM39</accession>
<feature type="domain" description="ABC transmembrane type-2" evidence="6">
    <location>
        <begin position="43"/>
        <end position="278"/>
    </location>
</feature>
<feature type="transmembrane region" description="Helical" evidence="5">
    <location>
        <begin position="134"/>
        <end position="152"/>
    </location>
</feature>
<dbReference type="AlphaFoldDB" id="A0A8J3IM39"/>
<dbReference type="PIRSF" id="PIRSF006648">
    <property type="entry name" value="DrrB"/>
    <property type="match status" value="1"/>
</dbReference>
<dbReference type="PRINTS" id="PR00164">
    <property type="entry name" value="ABC2TRNSPORT"/>
</dbReference>
<evidence type="ECO:0000256" key="5">
    <source>
        <dbReference type="RuleBase" id="RU361157"/>
    </source>
</evidence>
<comment type="caution">
    <text evidence="7">The sequence shown here is derived from an EMBL/GenBank/DDBJ whole genome shotgun (WGS) entry which is preliminary data.</text>
</comment>
<reference evidence="7" key="1">
    <citation type="submission" date="2020-10" db="EMBL/GenBank/DDBJ databases">
        <title>Taxonomic study of unclassified bacteria belonging to the class Ktedonobacteria.</title>
        <authorList>
            <person name="Yabe S."/>
            <person name="Wang C.M."/>
            <person name="Zheng Y."/>
            <person name="Sakai Y."/>
            <person name="Cavaletti L."/>
            <person name="Monciardini P."/>
            <person name="Donadio S."/>
        </authorList>
    </citation>
    <scope>NUCLEOTIDE SEQUENCE</scope>
    <source>
        <strain evidence="7">ID150040</strain>
    </source>
</reference>
<dbReference type="PROSITE" id="PS51012">
    <property type="entry name" value="ABC_TM2"/>
    <property type="match status" value="1"/>
</dbReference>
<evidence type="ECO:0000256" key="1">
    <source>
        <dbReference type="ARBA" id="ARBA00004141"/>
    </source>
</evidence>
<dbReference type="InterPro" id="IPR052522">
    <property type="entry name" value="ABC-2_transport_permease"/>
</dbReference>
<name>A0A8J3IM39_9CHLR</name>
<dbReference type="EMBL" id="BNJK01000001">
    <property type="protein sequence ID" value="GHO97061.1"/>
    <property type="molecule type" value="Genomic_DNA"/>
</dbReference>
<evidence type="ECO:0000256" key="2">
    <source>
        <dbReference type="ARBA" id="ARBA00022692"/>
    </source>
</evidence>
<dbReference type="GO" id="GO:0140359">
    <property type="term" value="F:ABC-type transporter activity"/>
    <property type="evidence" value="ECO:0007669"/>
    <property type="project" value="InterPro"/>
</dbReference>
<feature type="transmembrane region" description="Helical" evidence="5">
    <location>
        <begin position="218"/>
        <end position="239"/>
    </location>
</feature>
<feature type="transmembrane region" description="Helical" evidence="5">
    <location>
        <begin position="251"/>
        <end position="272"/>
    </location>
</feature>
<protein>
    <recommendedName>
        <fullName evidence="5">Transport permease protein</fullName>
    </recommendedName>
</protein>
<evidence type="ECO:0000259" key="6">
    <source>
        <dbReference type="PROSITE" id="PS51012"/>
    </source>
</evidence>
<feature type="transmembrane region" description="Helical" evidence="5">
    <location>
        <begin position="159"/>
        <end position="183"/>
    </location>
</feature>
<comment type="similarity">
    <text evidence="5">Belongs to the ABC-2 integral membrane protein family.</text>
</comment>
<keyword evidence="3 5" id="KW-1133">Transmembrane helix</keyword>
<dbReference type="InterPro" id="IPR013525">
    <property type="entry name" value="ABC2_TM"/>
</dbReference>
<dbReference type="RefSeq" id="WP_220207650.1">
    <property type="nucleotide sequence ID" value="NZ_BNJK01000001.1"/>
</dbReference>
<proteinExistence type="inferred from homology"/>